<reference evidence="1 2" key="1">
    <citation type="journal article" date="2015" name="Parasit. Vectors">
        <title>Draft genome of the scabies mite.</title>
        <authorList>
            <person name="Rider S.D.Jr."/>
            <person name="Morgan M.S."/>
            <person name="Arlian L.G."/>
        </authorList>
    </citation>
    <scope>NUCLEOTIDE SEQUENCE [LARGE SCALE GENOMIC DNA]</scope>
    <source>
        <strain evidence="1">Arlian Lab</strain>
    </source>
</reference>
<dbReference type="Proteomes" id="UP000616769">
    <property type="component" value="Unassembled WGS sequence"/>
</dbReference>
<gene>
    <name evidence="1" type="ORF">QR98_0099320</name>
</gene>
<dbReference type="EMBL" id="JXLN01016997">
    <property type="protein sequence ID" value="KPM11361.1"/>
    <property type="molecule type" value="Genomic_DNA"/>
</dbReference>
<dbReference type="VEuPathDB" id="VectorBase:SSCA007386"/>
<name>A0A132AK71_SARSC</name>
<proteinExistence type="predicted"/>
<protein>
    <submittedName>
        <fullName evidence="1">Uncharacterized protein</fullName>
    </submittedName>
</protein>
<dbReference type="AlphaFoldDB" id="A0A132AK71"/>
<organism evidence="1 2">
    <name type="scientific">Sarcoptes scabiei</name>
    <name type="common">Itch mite</name>
    <name type="synonym">Acarus scabiei</name>
    <dbReference type="NCBI Taxonomy" id="52283"/>
    <lineage>
        <taxon>Eukaryota</taxon>
        <taxon>Metazoa</taxon>
        <taxon>Ecdysozoa</taxon>
        <taxon>Arthropoda</taxon>
        <taxon>Chelicerata</taxon>
        <taxon>Arachnida</taxon>
        <taxon>Acari</taxon>
        <taxon>Acariformes</taxon>
        <taxon>Sarcoptiformes</taxon>
        <taxon>Astigmata</taxon>
        <taxon>Psoroptidia</taxon>
        <taxon>Sarcoptoidea</taxon>
        <taxon>Sarcoptidae</taxon>
        <taxon>Sarcoptinae</taxon>
        <taxon>Sarcoptes</taxon>
    </lineage>
</organism>
<sequence length="105" mass="11997">MSVIMSLVEENSVIVLVTNSNGENGKRTNAVINLCECKNFVQNKPLDIDDYEDVEDLNDDDRSQVFHNVKNPNRQGEMNSINLLIIHKHQILRGLNPLFHSGFIY</sequence>
<comment type="caution">
    <text evidence="1">The sequence shown here is derived from an EMBL/GenBank/DDBJ whole genome shotgun (WGS) entry which is preliminary data.</text>
</comment>
<evidence type="ECO:0000313" key="2">
    <source>
        <dbReference type="Proteomes" id="UP000616769"/>
    </source>
</evidence>
<evidence type="ECO:0000313" key="1">
    <source>
        <dbReference type="EMBL" id="KPM11361.1"/>
    </source>
</evidence>
<accession>A0A132AK71</accession>